<sequence>MKVAVIGLGAIGIQVLWQLSQTSGIEAHGFDRAYPGHPSAGAGGESRLYWNMELVEPNYTALIDRAATAWRKLESASNQVLRDPTGVLIYGREGDAQIQCAYKSARELGVPYELLGASRLRKQFPHILFGQNSLGLWDTTGAVIRPERTVEVTAELARRHGARIHEFSPISRIDVSDDPVRILTATGWQVFDRVVVSCGGWSSKLVPYIRSEVVTRRLTSMWFSGYDDNHFTGFPPFLRCAPHYCYGIPSRDRRSVKLGLGFNNHYVSGDADRFPRQLEGDDLIRELKKFEWIQQEMLPGISRRPYRIDTFVESYTRSMLEYIRPHPQNANVLVMTGFSGHGFRVSPAIGEIGCQLVISGKSDLDIRFLERASPVFSILDPEQGITTENSVMTNCE</sequence>
<dbReference type="PANTHER" id="PTHR10961:SF7">
    <property type="entry name" value="FAD DEPENDENT OXIDOREDUCTASE DOMAIN-CONTAINING PROTEIN"/>
    <property type="match status" value="1"/>
</dbReference>
<dbReference type="SUPFAM" id="SSF51905">
    <property type="entry name" value="FAD/NAD(P)-binding domain"/>
    <property type="match status" value="1"/>
</dbReference>
<evidence type="ECO:0000256" key="2">
    <source>
        <dbReference type="ARBA" id="ARBA00022630"/>
    </source>
</evidence>
<evidence type="ECO:0000313" key="6">
    <source>
        <dbReference type="EMBL" id="NAW12933.1"/>
    </source>
</evidence>
<dbReference type="GO" id="GO:0008115">
    <property type="term" value="F:sarcosine oxidase activity"/>
    <property type="evidence" value="ECO:0007669"/>
    <property type="project" value="TreeGrafter"/>
</dbReference>
<dbReference type="PANTHER" id="PTHR10961">
    <property type="entry name" value="PEROXISOMAL SARCOSINE OXIDASE"/>
    <property type="match status" value="1"/>
</dbReference>
<dbReference type="Gene3D" id="3.50.50.60">
    <property type="entry name" value="FAD/NAD(P)-binding domain"/>
    <property type="match status" value="1"/>
</dbReference>
<dbReference type="InterPro" id="IPR045170">
    <property type="entry name" value="MTOX"/>
</dbReference>
<feature type="domain" description="FAD dependent oxidoreductase" evidence="5">
    <location>
        <begin position="2"/>
        <end position="354"/>
    </location>
</feature>
<organism evidence="6 7">
    <name type="scientific">Halomonas icarae</name>
    <dbReference type="NCBI Taxonomy" id="2691040"/>
    <lineage>
        <taxon>Bacteria</taxon>
        <taxon>Pseudomonadati</taxon>
        <taxon>Pseudomonadota</taxon>
        <taxon>Gammaproteobacteria</taxon>
        <taxon>Oceanospirillales</taxon>
        <taxon>Halomonadaceae</taxon>
        <taxon>Halomonas</taxon>
    </lineage>
</organism>
<dbReference type="AlphaFoldDB" id="A0A7X5AMQ9"/>
<dbReference type="InterPro" id="IPR006076">
    <property type="entry name" value="FAD-dep_OxRdtase"/>
</dbReference>
<dbReference type="GO" id="GO:0050660">
    <property type="term" value="F:flavin adenine dinucleotide binding"/>
    <property type="evidence" value="ECO:0007669"/>
    <property type="project" value="InterPro"/>
</dbReference>
<accession>A0A7X5AMQ9</accession>
<dbReference type="InterPro" id="IPR036188">
    <property type="entry name" value="FAD/NAD-bd_sf"/>
</dbReference>
<evidence type="ECO:0000259" key="5">
    <source>
        <dbReference type="Pfam" id="PF01266"/>
    </source>
</evidence>
<gene>
    <name evidence="6" type="ORF">GRB80_08745</name>
</gene>
<dbReference type="EMBL" id="WUTS01000001">
    <property type="protein sequence ID" value="NAW12933.1"/>
    <property type="molecule type" value="Genomic_DNA"/>
</dbReference>
<keyword evidence="4" id="KW-0560">Oxidoreductase</keyword>
<name>A0A7X5AMQ9_9GAMM</name>
<comment type="cofactor">
    <cofactor evidence="1">
        <name>FAD</name>
        <dbReference type="ChEBI" id="CHEBI:57692"/>
    </cofactor>
</comment>
<dbReference type="Proteomes" id="UP000448235">
    <property type="component" value="Unassembled WGS sequence"/>
</dbReference>
<evidence type="ECO:0000256" key="1">
    <source>
        <dbReference type="ARBA" id="ARBA00001974"/>
    </source>
</evidence>
<dbReference type="Pfam" id="PF01266">
    <property type="entry name" value="DAO"/>
    <property type="match status" value="1"/>
</dbReference>
<evidence type="ECO:0000256" key="3">
    <source>
        <dbReference type="ARBA" id="ARBA00022827"/>
    </source>
</evidence>
<reference evidence="6 7" key="1">
    <citation type="submission" date="2019-12" db="EMBL/GenBank/DDBJ databases">
        <title>Draft genome sequencing of Halomonas icarensis D1-1.</title>
        <authorList>
            <person name="Pandiyan K."/>
            <person name="Kushwaha P."/>
            <person name="Gowdham M."/>
            <person name="Chakdar H."/>
            <person name="Singh A."/>
            <person name="Kumar M."/>
            <person name="Saxena A.K."/>
        </authorList>
    </citation>
    <scope>NUCLEOTIDE SEQUENCE [LARGE SCALE GENOMIC DNA]</scope>
    <source>
        <strain evidence="6 7">D1-1</strain>
    </source>
</reference>
<keyword evidence="7" id="KW-1185">Reference proteome</keyword>
<evidence type="ECO:0000256" key="4">
    <source>
        <dbReference type="ARBA" id="ARBA00023002"/>
    </source>
</evidence>
<comment type="caution">
    <text evidence="6">The sequence shown here is derived from an EMBL/GenBank/DDBJ whole genome shotgun (WGS) entry which is preliminary data.</text>
</comment>
<proteinExistence type="predicted"/>
<keyword evidence="2" id="KW-0285">Flavoprotein</keyword>
<dbReference type="Gene3D" id="3.30.9.10">
    <property type="entry name" value="D-Amino Acid Oxidase, subunit A, domain 2"/>
    <property type="match status" value="1"/>
</dbReference>
<protein>
    <submittedName>
        <fullName evidence="6">FAD-dependent oxidoreductase</fullName>
    </submittedName>
</protein>
<evidence type="ECO:0000313" key="7">
    <source>
        <dbReference type="Proteomes" id="UP000448235"/>
    </source>
</evidence>
<dbReference type="RefSeq" id="WP_161423292.1">
    <property type="nucleotide sequence ID" value="NZ_JARWMY010000004.1"/>
</dbReference>
<keyword evidence="3" id="KW-0274">FAD</keyword>